<name>A0AAD3TKM0_NEPGR</name>
<evidence type="ECO:0000313" key="4">
    <source>
        <dbReference type="Proteomes" id="UP001279734"/>
    </source>
</evidence>
<dbReference type="EMBL" id="BSYO01000038">
    <property type="protein sequence ID" value="GMH30482.1"/>
    <property type="molecule type" value="Genomic_DNA"/>
</dbReference>
<keyword evidence="4" id="KW-1185">Reference proteome</keyword>
<comment type="caution">
    <text evidence="3">The sequence shown here is derived from an EMBL/GenBank/DDBJ whole genome shotgun (WGS) entry which is preliminary data.</text>
</comment>
<evidence type="ECO:0000256" key="2">
    <source>
        <dbReference type="SAM" id="SignalP"/>
    </source>
</evidence>
<feature type="chain" id="PRO_5042276304" evidence="2">
    <location>
        <begin position="17"/>
        <end position="69"/>
    </location>
</feature>
<keyword evidence="1" id="KW-0812">Transmembrane</keyword>
<accession>A0AAD3TKM0</accession>
<dbReference type="Proteomes" id="UP001279734">
    <property type="component" value="Unassembled WGS sequence"/>
</dbReference>
<evidence type="ECO:0000313" key="3">
    <source>
        <dbReference type="EMBL" id="GMH30482.1"/>
    </source>
</evidence>
<proteinExistence type="predicted"/>
<keyword evidence="1" id="KW-0472">Membrane</keyword>
<protein>
    <submittedName>
        <fullName evidence="3">Uncharacterized protein</fullName>
    </submittedName>
</protein>
<keyword evidence="2" id="KW-0732">Signal</keyword>
<gene>
    <name evidence="3" type="ORF">Nepgr_032325</name>
</gene>
<evidence type="ECO:0000256" key="1">
    <source>
        <dbReference type="SAM" id="Phobius"/>
    </source>
</evidence>
<feature type="transmembrane region" description="Helical" evidence="1">
    <location>
        <begin position="35"/>
        <end position="54"/>
    </location>
</feature>
<keyword evidence="1" id="KW-1133">Transmembrane helix</keyword>
<organism evidence="3 4">
    <name type="scientific">Nepenthes gracilis</name>
    <name type="common">Slender pitcher plant</name>
    <dbReference type="NCBI Taxonomy" id="150966"/>
    <lineage>
        <taxon>Eukaryota</taxon>
        <taxon>Viridiplantae</taxon>
        <taxon>Streptophyta</taxon>
        <taxon>Embryophyta</taxon>
        <taxon>Tracheophyta</taxon>
        <taxon>Spermatophyta</taxon>
        <taxon>Magnoliopsida</taxon>
        <taxon>eudicotyledons</taxon>
        <taxon>Gunneridae</taxon>
        <taxon>Pentapetalae</taxon>
        <taxon>Caryophyllales</taxon>
        <taxon>Nepenthaceae</taxon>
        <taxon>Nepenthes</taxon>
    </lineage>
</organism>
<sequence>MMKLFIIELVVSSLLGICCITAVDDYGSGSRCSFGLFVVVAKSCLSVLLLCGVAPANGYSANQNAEAFI</sequence>
<dbReference type="AlphaFoldDB" id="A0AAD3TKM0"/>
<feature type="signal peptide" evidence="2">
    <location>
        <begin position="1"/>
        <end position="16"/>
    </location>
</feature>
<reference evidence="3" key="1">
    <citation type="submission" date="2023-05" db="EMBL/GenBank/DDBJ databases">
        <title>Nepenthes gracilis genome sequencing.</title>
        <authorList>
            <person name="Fukushima K."/>
        </authorList>
    </citation>
    <scope>NUCLEOTIDE SEQUENCE</scope>
    <source>
        <strain evidence="3">SING2019-196</strain>
    </source>
</reference>